<gene>
    <name evidence="2" type="ORF">LMG32879_002360</name>
</gene>
<dbReference type="Proteomes" id="UP001176960">
    <property type="component" value="Unassembled WGS sequence"/>
</dbReference>
<comment type="caution">
    <text evidence="2">The sequence shown here is derived from an EMBL/GenBank/DDBJ whole genome shotgun (WGS) entry which is preliminary data.</text>
</comment>
<accession>A0AA35Y464</accession>
<proteinExistence type="predicted"/>
<organism evidence="2 3">
    <name type="scientific">Brytella acorum</name>
    <dbReference type="NCBI Taxonomy" id="2959299"/>
    <lineage>
        <taxon>Bacteria</taxon>
        <taxon>Pseudomonadati</taxon>
        <taxon>Pseudomonadota</taxon>
        <taxon>Alphaproteobacteria</taxon>
        <taxon>Acetobacterales</taxon>
        <taxon>Acetobacteraceae</taxon>
        <taxon>Brytella</taxon>
    </lineage>
</organism>
<feature type="compositionally biased region" description="Low complexity" evidence="1">
    <location>
        <begin position="17"/>
        <end position="35"/>
    </location>
</feature>
<name>A0AA35Y464_9PROT</name>
<evidence type="ECO:0000256" key="1">
    <source>
        <dbReference type="SAM" id="MobiDB-lite"/>
    </source>
</evidence>
<feature type="region of interest" description="Disordered" evidence="1">
    <location>
        <begin position="108"/>
        <end position="127"/>
    </location>
</feature>
<dbReference type="EMBL" id="CATKSH010000016">
    <property type="protein sequence ID" value="CAI9121513.1"/>
    <property type="molecule type" value="Genomic_DNA"/>
</dbReference>
<keyword evidence="3" id="KW-1185">Reference proteome</keyword>
<reference evidence="2" key="1">
    <citation type="submission" date="2023-03" db="EMBL/GenBank/DDBJ databases">
        <authorList>
            <person name="Cleenwerck I."/>
        </authorList>
    </citation>
    <scope>NUCLEOTIDE SEQUENCE</scope>
    <source>
        <strain evidence="2">LMG 32879</strain>
    </source>
</reference>
<evidence type="ECO:0000313" key="3">
    <source>
        <dbReference type="Proteomes" id="UP001176960"/>
    </source>
</evidence>
<dbReference type="RefSeq" id="WP_289843674.1">
    <property type="nucleotide sequence ID" value="NZ_CATKSH010000016.1"/>
</dbReference>
<dbReference type="AlphaFoldDB" id="A0AA35Y464"/>
<evidence type="ECO:0000313" key="2">
    <source>
        <dbReference type="EMBL" id="CAI9121513.1"/>
    </source>
</evidence>
<feature type="region of interest" description="Disordered" evidence="1">
    <location>
        <begin position="17"/>
        <end position="56"/>
    </location>
</feature>
<sequence>MTGSRNFAAGGARAAWEAAAARSQSTQPTQSTQPPGAGRPATGSLRPLAKAQEQGKKKSAIDTLKSVVFLSDIATAAINTAVGGYHLDAVGAGVDVLASFKSLLNKPELPPNPFLESDGQRSGRSSPETLRYLRARARKKVGGGIFGALGLASSSHTAGINVHKLSTHVNALSTTTVHLIKLRHIMGERNDDEDKAIVEWVNQVIRMKQMKMGRRVINTAVSSIPGAAIAGDIDSIVTTIIGGGLTMEGVGTPLHQGWQCYAAAAGLHWFAFQEHRATLRLSGSLATRTICELFEQRGATRLFTAKYSPLDIIREPAGWLAIGDKLMLA</sequence>
<protein>
    <submittedName>
        <fullName evidence="2">Uncharacterized protein</fullName>
    </submittedName>
</protein>